<dbReference type="InterPro" id="IPR057826">
    <property type="entry name" value="WWE_C20G8.02"/>
</dbReference>
<feature type="region of interest" description="Disordered" evidence="1">
    <location>
        <begin position="330"/>
        <end position="357"/>
    </location>
</feature>
<dbReference type="PROSITE" id="PS51043">
    <property type="entry name" value="DDHD"/>
    <property type="match status" value="1"/>
</dbReference>
<dbReference type="SUPFAM" id="SSF53474">
    <property type="entry name" value="alpha/beta-Hydrolases"/>
    <property type="match status" value="1"/>
</dbReference>
<proteinExistence type="predicted"/>
<dbReference type="EMBL" id="HG937691">
    <property type="protein sequence ID" value="CDP33796.1"/>
    <property type="molecule type" value="Genomic_DNA"/>
</dbReference>
<gene>
    <name evidence="3" type="ORF">GNLVRS02_ARAD1A17732g</name>
</gene>
<sequence length="698" mass="78602">MWISGPIRVRVIAVSSCGNWQRCYSTARQSSVVRWFYASDVPKSKPEAMQYTPTKPPSTFVPFSANDSKRLEWAYNNDPNRKVLVKEDGLFHVNLDRREVAPVYWQGPVFEVRRGLWFYHNGGKPSPCSEQLGLEIEQFYQRAIADDAKTDPKEKHTERVYCLDSLSGKIKFSKDNRSVAWVNPDDSMTLQRLTGGTKVVRGYNDKVDEEQEGAVGADGDTVSDSPAEESLKDKFMSSLFDSEGQMENKSEEDLKHEMESEYDDTDKASSDKTRPDDSTRKVTHLLLCVHGIGQRLARKIESVNFVHDINVFRKSFKALYTETEELQAALNPDRVPVDPKNKDEKSKKSKKDQEGDPSLLNCEVQALPVLWRDSVAFGMTQSERTVHPKGITLDDVTVEGVRAVRHIVGDVILDVFLYKQPNFKRQIIDAVKEEVNRIYKLFRENNPNVGDELKVSLIGHSLGSAICYDMLTNKDDVKDLEFEVENFYGVGSPQGLFLLLEGTSIEPEDLLINGSYYNIFHPCDPIAYRVEPLVDKEAAPCPVARIPYSKGGLNSQIQELSQFGQRITKGATSAWSTVMSSWASKTDKSVQDALKNVLETTRDANDKFQKTLDGQELVSDESEGPEVPRKVAEKLTKLNVNGRVDYGLQEGVLDISLIAALASHISYFENPDMVNLILWSLYKPDGVPVLQENQQSSE</sequence>
<dbReference type="AlphaFoldDB" id="A0A060T3P5"/>
<reference evidence="3" key="2">
    <citation type="submission" date="2014-06" db="EMBL/GenBank/DDBJ databases">
        <title>The complete genome of Blastobotrys (Arxula) adeninivorans LS3 - a yeast of biotechnological interest.</title>
        <authorList>
            <person name="Kunze G."/>
            <person name="Gaillardin C."/>
            <person name="Czernicka M."/>
            <person name="Durrens P."/>
            <person name="Martin T."/>
            <person name="Boer E."/>
            <person name="Gabaldon T."/>
            <person name="Cruz J."/>
            <person name="Talla E."/>
            <person name="Marck C."/>
            <person name="Goffeau A."/>
            <person name="Barbe V."/>
            <person name="Baret P."/>
            <person name="Baronian K."/>
            <person name="Beier S."/>
            <person name="Bleykasten C."/>
            <person name="Bode R."/>
            <person name="Casaregola S."/>
            <person name="Despons L."/>
            <person name="Fairhead C."/>
            <person name="Giersberg M."/>
            <person name="Gierski P."/>
            <person name="Hahnel U."/>
            <person name="Hartmann A."/>
            <person name="Jankowska D."/>
            <person name="Jubin C."/>
            <person name="Jung P."/>
            <person name="Lafontaine I."/>
            <person name="Leh-Louis V."/>
            <person name="Lemaire M."/>
            <person name="Marcet-Houben M."/>
            <person name="Mascher M."/>
            <person name="Morel G."/>
            <person name="Richard G.-F."/>
            <person name="Riechen J."/>
            <person name="Sacerdot C."/>
            <person name="Sarkar A."/>
            <person name="Savel G."/>
            <person name="Schacherer J."/>
            <person name="Sherman D."/>
            <person name="Straub M.-L."/>
            <person name="Stein N."/>
            <person name="Thierry A."/>
            <person name="Trautwein-Schult A."/>
            <person name="Westhof E."/>
            <person name="Worch S."/>
            <person name="Dujon B."/>
            <person name="Souciet J.-L."/>
            <person name="Wincker P."/>
            <person name="Scholz U."/>
            <person name="Neuveglise N."/>
        </authorList>
    </citation>
    <scope>NUCLEOTIDE SEQUENCE</scope>
    <source>
        <strain evidence="3">LS3</strain>
    </source>
</reference>
<name>A0A060T3P5_BLAAD</name>
<dbReference type="Pfam" id="PF23463">
    <property type="entry name" value="WWE_2"/>
    <property type="match status" value="1"/>
</dbReference>
<dbReference type="PANTHER" id="PTHR23509">
    <property type="entry name" value="PA-PL1 PHOSPHOLIPASE FAMILY"/>
    <property type="match status" value="1"/>
</dbReference>
<dbReference type="SMART" id="SM01127">
    <property type="entry name" value="DDHD"/>
    <property type="match status" value="1"/>
</dbReference>
<dbReference type="GO" id="GO:0005737">
    <property type="term" value="C:cytoplasm"/>
    <property type="evidence" value="ECO:0007669"/>
    <property type="project" value="TreeGrafter"/>
</dbReference>
<dbReference type="Pfam" id="PF02862">
    <property type="entry name" value="DDHD"/>
    <property type="match status" value="1"/>
</dbReference>
<feature type="domain" description="DDHD" evidence="2">
    <location>
        <begin position="480"/>
        <end position="683"/>
    </location>
</feature>
<evidence type="ECO:0000313" key="3">
    <source>
        <dbReference type="EMBL" id="CDP33796.1"/>
    </source>
</evidence>
<dbReference type="InterPro" id="IPR004177">
    <property type="entry name" value="DDHD_dom"/>
</dbReference>
<dbReference type="InterPro" id="IPR029058">
    <property type="entry name" value="AB_hydrolase_fold"/>
</dbReference>
<dbReference type="PANTHER" id="PTHR23509:SF10">
    <property type="entry name" value="LD21067P"/>
    <property type="match status" value="1"/>
</dbReference>
<feature type="compositionally biased region" description="Basic and acidic residues" evidence="1">
    <location>
        <begin position="246"/>
        <end position="279"/>
    </location>
</feature>
<evidence type="ECO:0000256" key="1">
    <source>
        <dbReference type="SAM" id="MobiDB-lite"/>
    </source>
</evidence>
<dbReference type="GO" id="GO:0046872">
    <property type="term" value="F:metal ion binding"/>
    <property type="evidence" value="ECO:0007669"/>
    <property type="project" value="InterPro"/>
</dbReference>
<protein>
    <submittedName>
        <fullName evidence="3">ARAD1A17732p</fullName>
    </submittedName>
</protein>
<reference evidence="3" key="1">
    <citation type="submission" date="2014-02" db="EMBL/GenBank/DDBJ databases">
        <authorList>
            <person name="Genoscope - CEA"/>
        </authorList>
    </citation>
    <scope>NUCLEOTIDE SEQUENCE</scope>
    <source>
        <strain evidence="3">LS3</strain>
    </source>
</reference>
<accession>A0A060T3P5</accession>
<feature type="region of interest" description="Disordered" evidence="1">
    <location>
        <begin position="202"/>
        <end position="279"/>
    </location>
</feature>
<organism evidence="3">
    <name type="scientific">Blastobotrys adeninivorans</name>
    <name type="common">Yeast</name>
    <name type="synonym">Arxula adeninivorans</name>
    <dbReference type="NCBI Taxonomy" id="409370"/>
    <lineage>
        <taxon>Eukaryota</taxon>
        <taxon>Fungi</taxon>
        <taxon>Dikarya</taxon>
        <taxon>Ascomycota</taxon>
        <taxon>Saccharomycotina</taxon>
        <taxon>Dipodascomycetes</taxon>
        <taxon>Dipodascales</taxon>
        <taxon>Trichomonascaceae</taxon>
        <taxon>Blastobotrys</taxon>
    </lineage>
</organism>
<dbReference type="PhylomeDB" id="A0A060T3P5"/>
<dbReference type="InterPro" id="IPR058055">
    <property type="entry name" value="PA-PLA1"/>
</dbReference>
<dbReference type="GO" id="GO:0004620">
    <property type="term" value="F:phospholipase activity"/>
    <property type="evidence" value="ECO:0007669"/>
    <property type="project" value="TreeGrafter"/>
</dbReference>
<evidence type="ECO:0000259" key="2">
    <source>
        <dbReference type="PROSITE" id="PS51043"/>
    </source>
</evidence>
<feature type="compositionally biased region" description="Basic and acidic residues" evidence="1">
    <location>
        <begin position="335"/>
        <end position="354"/>
    </location>
</feature>